<keyword evidence="3" id="KW-1185">Reference proteome</keyword>
<dbReference type="OrthoDB" id="448936at2759"/>
<proteinExistence type="predicted"/>
<feature type="compositionally biased region" description="Pro residues" evidence="1">
    <location>
        <begin position="97"/>
        <end position="106"/>
    </location>
</feature>
<comment type="caution">
    <text evidence="2">The sequence shown here is derived from an EMBL/GenBank/DDBJ whole genome shotgun (WGS) entry which is preliminary data.</text>
</comment>
<dbReference type="Proteomes" id="UP000186817">
    <property type="component" value="Unassembled WGS sequence"/>
</dbReference>
<dbReference type="AlphaFoldDB" id="A0A1Q9CQ26"/>
<feature type="compositionally biased region" description="Basic and acidic residues" evidence="1">
    <location>
        <begin position="213"/>
        <end position="227"/>
    </location>
</feature>
<accession>A0A1Q9CQ26</accession>
<sequence>MMQNVRVLTLPYLEFEYCNVYRGTFGKTLPVTHLHPDAVVILWNPNNVFFVTIAQLLPCLQDMKADHWSMIVFWNEAKGSAARRGPYVGLDFTDQPAPAPEVPQPPANDDDGDYQGYEDPHADMPVDDEDMPPQSQQPEPDLDDDPILSSLVQVTILLLLLPEAAPLCRYRRTTVRTWICLTIRETEVIHQEVLSPPMPWPAPATPIVPECRSYAHPDDVSKAKEPPVPDDDGDSDDTDATVDYREDSLLALAAGDHDVLIRLPPDFRVDPSFVPLDGDGFASWLTKQDKVKAGTVTPAMQQKYAKEIRAVKLEEFKSYLDNDAIRLTDRRKLGRDVNFLTGRWVLTVKVDKN</sequence>
<name>A0A1Q9CQ26_SYMMI</name>
<feature type="compositionally biased region" description="Acidic residues" evidence="1">
    <location>
        <begin position="228"/>
        <end position="239"/>
    </location>
</feature>
<organism evidence="2 3">
    <name type="scientific">Symbiodinium microadriaticum</name>
    <name type="common">Dinoflagellate</name>
    <name type="synonym">Zooxanthella microadriatica</name>
    <dbReference type="NCBI Taxonomy" id="2951"/>
    <lineage>
        <taxon>Eukaryota</taxon>
        <taxon>Sar</taxon>
        <taxon>Alveolata</taxon>
        <taxon>Dinophyceae</taxon>
        <taxon>Suessiales</taxon>
        <taxon>Symbiodiniaceae</taxon>
        <taxon>Symbiodinium</taxon>
    </lineage>
</organism>
<feature type="region of interest" description="Disordered" evidence="1">
    <location>
        <begin position="89"/>
        <end position="146"/>
    </location>
</feature>
<evidence type="ECO:0000313" key="2">
    <source>
        <dbReference type="EMBL" id="OLP85038.1"/>
    </source>
</evidence>
<evidence type="ECO:0000256" key="1">
    <source>
        <dbReference type="SAM" id="MobiDB-lite"/>
    </source>
</evidence>
<dbReference type="EMBL" id="LSRX01000999">
    <property type="protein sequence ID" value="OLP85038.1"/>
    <property type="molecule type" value="Genomic_DNA"/>
</dbReference>
<protein>
    <submittedName>
        <fullName evidence="2">Uncharacterized protein</fullName>
    </submittedName>
</protein>
<evidence type="ECO:0000313" key="3">
    <source>
        <dbReference type="Proteomes" id="UP000186817"/>
    </source>
</evidence>
<gene>
    <name evidence="2" type="ORF">AK812_SmicGene34015</name>
</gene>
<reference evidence="2 3" key="1">
    <citation type="submission" date="2016-02" db="EMBL/GenBank/DDBJ databases">
        <title>Genome analysis of coral dinoflagellate symbionts highlights evolutionary adaptations to a symbiotic lifestyle.</title>
        <authorList>
            <person name="Aranda M."/>
            <person name="Li Y."/>
            <person name="Liew Y.J."/>
            <person name="Baumgarten S."/>
            <person name="Simakov O."/>
            <person name="Wilson M."/>
            <person name="Piel J."/>
            <person name="Ashoor H."/>
            <person name="Bougouffa S."/>
            <person name="Bajic V.B."/>
            <person name="Ryu T."/>
            <person name="Ravasi T."/>
            <person name="Bayer T."/>
            <person name="Micklem G."/>
            <person name="Kim H."/>
            <person name="Bhak J."/>
            <person name="Lajeunesse T.C."/>
            <person name="Voolstra C.R."/>
        </authorList>
    </citation>
    <scope>NUCLEOTIDE SEQUENCE [LARGE SCALE GENOMIC DNA]</scope>
    <source>
        <strain evidence="2 3">CCMP2467</strain>
    </source>
</reference>
<feature type="non-terminal residue" evidence="2">
    <location>
        <position position="353"/>
    </location>
</feature>
<feature type="region of interest" description="Disordered" evidence="1">
    <location>
        <begin position="209"/>
        <end position="239"/>
    </location>
</feature>